<name>A0ABP0TMB0_9BRYO</name>
<keyword evidence="3" id="KW-1185">Reference proteome</keyword>
<dbReference type="EMBL" id="OZ019904">
    <property type="protein sequence ID" value="CAK9200217.1"/>
    <property type="molecule type" value="Genomic_DNA"/>
</dbReference>
<protein>
    <submittedName>
        <fullName evidence="2">Uncharacterized protein</fullName>
    </submittedName>
</protein>
<gene>
    <name evidence="2" type="ORF">CSSPTR1EN2_LOCUS5326</name>
</gene>
<proteinExistence type="predicted"/>
<dbReference type="Proteomes" id="UP001497512">
    <property type="component" value="Chromosome 12"/>
</dbReference>
<feature type="region of interest" description="Disordered" evidence="1">
    <location>
        <begin position="247"/>
        <end position="281"/>
    </location>
</feature>
<dbReference type="PANTHER" id="PTHR23053">
    <property type="entry name" value="DLEC1 DELETED IN LUNG AND ESOPHAGEAL CANCER 1"/>
    <property type="match status" value="1"/>
</dbReference>
<feature type="compositionally biased region" description="Basic and acidic residues" evidence="1">
    <location>
        <begin position="247"/>
        <end position="259"/>
    </location>
</feature>
<dbReference type="PANTHER" id="PTHR23053:SF0">
    <property type="entry name" value="HYDROCEPHALUS-INDUCING PROTEIN HOMOLOG"/>
    <property type="match status" value="1"/>
</dbReference>
<sequence>MKIKNPSAMEVKYCWEFHNVGMLNDIQVDLEVLKKCKGHKVPMNQIFDILPVRAALRPGEHETVEISYYAFPGYAVKTVAICRVEFGPEYLLELEAESGLIKYSINATTIDCGLTAYNHPTIFSNPILTNLGKVHFDFELDLTTVDRKELLQISPLIGHLQKSQKQRFTGKVYPAIPLKYHEVFMIKIAYFAAHETTVIGEGTYPSIWLGTPRVRNRQFLGYVEQARHNIIERFIDDMLRWLQRERKPETSTTELEPRQSEGIPEQEESSGTSDEIDEGDPMVISKRGSRLVMKKIQVEDKEELARLAEEARIKALNELRSCGHHLHRKSLSPLTGKASAFHKQAGKKLPWRRPSFFVRRDETRKEQERVEAAKEHLDYSCGHYYHRKSRSSLTGTLSPLAMEKKKGLRWHRRSFLDKAEQRRIARLYGQPLPIDNNTPPIVEFQEPSGFDYGGPDEENDEDENDPSLEVP</sequence>
<dbReference type="InterPro" id="IPR033305">
    <property type="entry name" value="Hydin-like"/>
</dbReference>
<feature type="compositionally biased region" description="Acidic residues" evidence="1">
    <location>
        <begin position="264"/>
        <end position="280"/>
    </location>
</feature>
<feature type="region of interest" description="Disordered" evidence="1">
    <location>
        <begin position="430"/>
        <end position="471"/>
    </location>
</feature>
<evidence type="ECO:0000256" key="1">
    <source>
        <dbReference type="SAM" id="MobiDB-lite"/>
    </source>
</evidence>
<organism evidence="2 3">
    <name type="scientific">Sphagnum troendelagicum</name>
    <dbReference type="NCBI Taxonomy" id="128251"/>
    <lineage>
        <taxon>Eukaryota</taxon>
        <taxon>Viridiplantae</taxon>
        <taxon>Streptophyta</taxon>
        <taxon>Embryophyta</taxon>
        <taxon>Bryophyta</taxon>
        <taxon>Sphagnophytina</taxon>
        <taxon>Sphagnopsida</taxon>
        <taxon>Sphagnales</taxon>
        <taxon>Sphagnaceae</taxon>
        <taxon>Sphagnum</taxon>
    </lineage>
</organism>
<feature type="compositionally biased region" description="Acidic residues" evidence="1">
    <location>
        <begin position="454"/>
        <end position="471"/>
    </location>
</feature>
<evidence type="ECO:0000313" key="3">
    <source>
        <dbReference type="Proteomes" id="UP001497512"/>
    </source>
</evidence>
<reference evidence="2" key="1">
    <citation type="submission" date="2024-02" db="EMBL/GenBank/DDBJ databases">
        <authorList>
            <consortium name="ELIXIR-Norway"/>
            <consortium name="Elixir Norway"/>
        </authorList>
    </citation>
    <scope>NUCLEOTIDE SEQUENCE</scope>
</reference>
<accession>A0ABP0TMB0</accession>
<evidence type="ECO:0000313" key="2">
    <source>
        <dbReference type="EMBL" id="CAK9200217.1"/>
    </source>
</evidence>